<evidence type="ECO:0000256" key="11">
    <source>
        <dbReference type="SAM" id="Phobius"/>
    </source>
</evidence>
<organism evidence="13 14">
    <name type="scientific">Porites lobata</name>
    <dbReference type="NCBI Taxonomy" id="104759"/>
    <lineage>
        <taxon>Eukaryota</taxon>
        <taxon>Metazoa</taxon>
        <taxon>Cnidaria</taxon>
        <taxon>Anthozoa</taxon>
        <taxon>Hexacorallia</taxon>
        <taxon>Scleractinia</taxon>
        <taxon>Fungiina</taxon>
        <taxon>Poritidae</taxon>
        <taxon>Porites</taxon>
    </lineage>
</organism>
<feature type="transmembrane region" description="Helical" evidence="11">
    <location>
        <begin position="777"/>
        <end position="799"/>
    </location>
</feature>
<feature type="transmembrane region" description="Helical" evidence="11">
    <location>
        <begin position="170"/>
        <end position="191"/>
    </location>
</feature>
<evidence type="ECO:0000256" key="5">
    <source>
        <dbReference type="ARBA" id="ARBA00023040"/>
    </source>
</evidence>
<proteinExistence type="inferred from homology"/>
<feature type="transmembrane region" description="Helical" evidence="11">
    <location>
        <begin position="427"/>
        <end position="448"/>
    </location>
</feature>
<dbReference type="InterPro" id="IPR000276">
    <property type="entry name" value="GPCR_Rhodpsn"/>
</dbReference>
<keyword evidence="4 11" id="KW-1133">Transmembrane helix</keyword>
<dbReference type="CDD" id="cd00637">
    <property type="entry name" value="7tm_classA_rhodopsin-like"/>
    <property type="match status" value="3"/>
</dbReference>
<feature type="transmembrane region" description="Helical" evidence="11">
    <location>
        <begin position="401"/>
        <end position="421"/>
    </location>
</feature>
<evidence type="ECO:0000256" key="1">
    <source>
        <dbReference type="ARBA" id="ARBA00004651"/>
    </source>
</evidence>
<feature type="transmembrane region" description="Helical" evidence="11">
    <location>
        <begin position="521"/>
        <end position="542"/>
    </location>
</feature>
<evidence type="ECO:0000256" key="2">
    <source>
        <dbReference type="ARBA" id="ARBA00022475"/>
    </source>
</evidence>
<feature type="domain" description="G-protein coupled receptors family 1 profile" evidence="12">
    <location>
        <begin position="35"/>
        <end position="283"/>
    </location>
</feature>
<keyword evidence="2" id="KW-1003">Cell membrane</keyword>
<sequence length="1057" mass="120182">DVYESYKTHEAEEMYSTLVVNCVFNAFLSYTTIMLNIISIQALRKTSSLSKPLKTLLLSLAVSDLGVGLLVQPLYIVRMRVLMPDIQQNAIHNGTYQKIYILHFIFGNLFCTASFLGVVALAVDRFLAIHLHLRYQDFVTCKRVVAIVISAWVLSIFLSLFALNSFFIDILVTIYAAIWIVSLLCTALLYCKIYTAIRRHRNQIQVLETQLEAQNGEISNTARLRKTVLGTLYVYVVFLTCYLPYLCVKAATIISGETVVLAHLFYYVTTLLFVNSSLNPLIYCWKMRNVRKAVMDILRNIFPTEEMYSTLVVNCVFNAFLSYTTIMLNVISIQALRKTSSLSKPLKTLLLSLAKIYILHFIFGNLFCTASFLGVVALAVDRFLAIHLHLRYQDFVTCKRVVAIVISAWVLSIFLSLFALNSFFIDILVTIYAAIWTVSLLCTALLYCKIYTAIRRHRNQIQVLETQLEAQNGEISNTARLRKTVLGTLYVYVLFLTCYLPYLCVKAATIISGETVVLADLFYYVTTLLFVNSSLNPLIYCWKMRNVRKAVMDILRNIFPKMAVVEGWPLKRDGRCGEKAVVERWPLWREIALEERRLLSRDGRCREMAVTAGKKPSGNKGRQRRSPVSNKASDAFFIFLLIYNKIGGFYLLHFPAYLRIWLFCSNYKKRKCMLSYCKVFTMTGEEGLFNAFLVANCVLNAFLSFTAIVFNIIAIQALRKTSLAKPLKTLLLSQAKSDLGVGLLVQPLYIVVGVGEIRRNSNYNNVINVFIINSSFFSYASFSYASFFGVVGLTVDEFLAIHLHLVTHKRVVAAVISAWVFSAFLSIPTEKWIPEEASSGYVVVEAVCIITSGVLYCKIYATVRRLKNQIHALEAQQPAQNGEIANAARLRKTSVATFYVYAAFLACYLPFSCVYPLYYVNSGKMLKLLLSYTLTLVYLNSSLNPLIYCWKMKHIQQAVLEMLRNTYSNKNIKDIQLQIFVLTFLGMLFKLSHIGLLVQPLNTALLVVAIPRQYIVSSSFNIVVLSQRFLVIHLYLRYQELVTHKRVVFALISTSPK</sequence>
<keyword evidence="9 10" id="KW-0807">Transducer</keyword>
<evidence type="ECO:0000259" key="12">
    <source>
        <dbReference type="PROSITE" id="PS50262"/>
    </source>
</evidence>
<feature type="transmembrane region" description="Helical" evidence="11">
    <location>
        <begin position="18"/>
        <end position="43"/>
    </location>
</feature>
<feature type="transmembrane region" description="Helical" evidence="11">
    <location>
        <begin position="930"/>
        <end position="950"/>
    </location>
</feature>
<feature type="transmembrane region" description="Helical" evidence="11">
    <location>
        <begin position="311"/>
        <end position="336"/>
    </location>
</feature>
<evidence type="ECO:0000313" key="14">
    <source>
        <dbReference type="Proteomes" id="UP001159405"/>
    </source>
</evidence>
<keyword evidence="8" id="KW-0325">Glycoprotein</keyword>
<evidence type="ECO:0000256" key="9">
    <source>
        <dbReference type="ARBA" id="ARBA00023224"/>
    </source>
</evidence>
<gene>
    <name evidence="13" type="ORF">PLOB_00017809</name>
</gene>
<feature type="transmembrane region" description="Helical" evidence="11">
    <location>
        <begin position="691"/>
        <end position="718"/>
    </location>
</feature>
<feature type="transmembrane region" description="Helical" evidence="11">
    <location>
        <begin position="841"/>
        <end position="861"/>
    </location>
</feature>
<keyword evidence="6 11" id="KW-0472">Membrane</keyword>
<feature type="transmembrane region" description="Helical" evidence="11">
    <location>
        <begin position="264"/>
        <end position="285"/>
    </location>
</feature>
<evidence type="ECO:0000256" key="10">
    <source>
        <dbReference type="RuleBase" id="RU000688"/>
    </source>
</evidence>
<feature type="transmembrane region" description="Helical" evidence="11">
    <location>
        <begin position="979"/>
        <end position="998"/>
    </location>
</feature>
<dbReference type="Proteomes" id="UP001159405">
    <property type="component" value="Unassembled WGS sequence"/>
</dbReference>
<feature type="transmembrane region" description="Helical" evidence="11">
    <location>
        <begin position="898"/>
        <end position="918"/>
    </location>
</feature>
<feature type="non-terminal residue" evidence="13">
    <location>
        <position position="1"/>
    </location>
</feature>
<evidence type="ECO:0000256" key="6">
    <source>
        <dbReference type="ARBA" id="ARBA00023136"/>
    </source>
</evidence>
<feature type="transmembrane region" description="Helical" evidence="11">
    <location>
        <begin position="232"/>
        <end position="252"/>
    </location>
</feature>
<dbReference type="PROSITE" id="PS00237">
    <property type="entry name" value="G_PROTEIN_RECEP_F1_1"/>
    <property type="match status" value="2"/>
</dbReference>
<feature type="transmembrane region" description="Helical" evidence="11">
    <location>
        <begin position="55"/>
        <end position="75"/>
    </location>
</feature>
<dbReference type="InterPro" id="IPR017452">
    <property type="entry name" value="GPCR_Rhodpsn_7TM"/>
</dbReference>
<feature type="domain" description="G-protein coupled receptors family 1 profile" evidence="12">
    <location>
        <begin position="710"/>
        <end position="948"/>
    </location>
</feature>
<evidence type="ECO:0000313" key="13">
    <source>
        <dbReference type="EMBL" id="CAH3108706.1"/>
    </source>
</evidence>
<feature type="transmembrane region" description="Helical" evidence="11">
    <location>
        <begin position="144"/>
        <end position="164"/>
    </location>
</feature>
<comment type="caution">
    <text evidence="13">The sequence shown here is derived from an EMBL/GenBank/DDBJ whole genome shotgun (WGS) entry which is preliminary data.</text>
</comment>
<keyword evidence="5 10" id="KW-0297">G-protein coupled receptor</keyword>
<dbReference type="Pfam" id="PF00001">
    <property type="entry name" value="7tm_1"/>
    <property type="match status" value="3"/>
</dbReference>
<accession>A0ABN8NGP6</accession>
<reference evidence="13 14" key="1">
    <citation type="submission" date="2022-05" db="EMBL/GenBank/DDBJ databases">
        <authorList>
            <consortium name="Genoscope - CEA"/>
            <person name="William W."/>
        </authorList>
    </citation>
    <scope>NUCLEOTIDE SEQUENCE [LARGE SCALE GENOMIC DNA]</scope>
</reference>
<dbReference type="SUPFAM" id="SSF81321">
    <property type="entry name" value="Family A G protein-coupled receptor-like"/>
    <property type="match status" value="3"/>
</dbReference>
<keyword evidence="7 10" id="KW-0675">Receptor</keyword>
<name>A0ABN8NGP6_9CNID</name>
<dbReference type="PROSITE" id="PS50262">
    <property type="entry name" value="G_PROTEIN_RECEP_F1_2"/>
    <property type="match status" value="3"/>
</dbReference>
<feature type="transmembrane region" description="Helical" evidence="11">
    <location>
        <begin position="632"/>
        <end position="652"/>
    </location>
</feature>
<dbReference type="Gene3D" id="1.20.1070.10">
    <property type="entry name" value="Rhodopsin 7-helix transmembrane proteins"/>
    <property type="match status" value="3"/>
</dbReference>
<dbReference type="PANTHER" id="PTHR24246">
    <property type="entry name" value="OLFACTORY RECEPTOR AND ADENOSINE RECEPTOR"/>
    <property type="match status" value="1"/>
</dbReference>
<feature type="transmembrane region" description="Helical" evidence="11">
    <location>
        <begin position="356"/>
        <end position="380"/>
    </location>
</feature>
<evidence type="ECO:0000256" key="4">
    <source>
        <dbReference type="ARBA" id="ARBA00022989"/>
    </source>
</evidence>
<feature type="transmembrane region" description="Helical" evidence="11">
    <location>
        <begin position="99"/>
        <end position="123"/>
    </location>
</feature>
<protein>
    <recommendedName>
        <fullName evidence="12">G-protein coupled receptors family 1 profile domain-containing protein</fullName>
    </recommendedName>
</protein>
<dbReference type="PANTHER" id="PTHR24246:SF27">
    <property type="entry name" value="ADENOSINE RECEPTOR, ISOFORM A"/>
    <property type="match status" value="1"/>
</dbReference>
<evidence type="ECO:0000256" key="3">
    <source>
        <dbReference type="ARBA" id="ARBA00022692"/>
    </source>
</evidence>
<comment type="similarity">
    <text evidence="10">Belongs to the G-protein coupled receptor 1 family.</text>
</comment>
<comment type="subcellular location">
    <subcellularLocation>
        <location evidence="1">Cell membrane</location>
        <topology evidence="1">Multi-pass membrane protein</topology>
    </subcellularLocation>
</comment>
<keyword evidence="14" id="KW-1185">Reference proteome</keyword>
<keyword evidence="3 10" id="KW-0812">Transmembrane</keyword>
<feature type="transmembrane region" description="Helical" evidence="11">
    <location>
        <begin position="1018"/>
        <end position="1036"/>
    </location>
</feature>
<feature type="domain" description="G-protein coupled receptors family 1 profile" evidence="12">
    <location>
        <begin position="366"/>
        <end position="540"/>
    </location>
</feature>
<dbReference type="EMBL" id="CALNXK010000021">
    <property type="protein sequence ID" value="CAH3108706.1"/>
    <property type="molecule type" value="Genomic_DNA"/>
</dbReference>
<dbReference type="PRINTS" id="PR00237">
    <property type="entry name" value="GPCRRHODOPSN"/>
</dbReference>
<evidence type="ECO:0000256" key="7">
    <source>
        <dbReference type="ARBA" id="ARBA00023170"/>
    </source>
</evidence>
<feature type="transmembrane region" description="Helical" evidence="11">
    <location>
        <begin position="489"/>
        <end position="509"/>
    </location>
</feature>
<evidence type="ECO:0000256" key="8">
    <source>
        <dbReference type="ARBA" id="ARBA00023180"/>
    </source>
</evidence>